<keyword evidence="6" id="KW-0694">RNA-binding</keyword>
<evidence type="ECO:0000256" key="5">
    <source>
        <dbReference type="ARBA" id="ARBA00022801"/>
    </source>
</evidence>
<evidence type="ECO:0000256" key="8">
    <source>
        <dbReference type="SAM" id="MobiDB-lite"/>
    </source>
</evidence>
<reference evidence="9" key="1">
    <citation type="submission" date="2020-04" db="EMBL/GenBank/DDBJ databases">
        <title>A desert anoxygenic phototrophic bacterium fixes CO2 using RubisCO under aerobic conditions.</title>
        <authorList>
            <person name="Tang K."/>
        </authorList>
    </citation>
    <scope>NUCLEOTIDE SEQUENCE [LARGE SCALE GENOMIC DNA]</scope>
    <source>
        <strain evidence="9">MIMtkB3</strain>
    </source>
</reference>
<evidence type="ECO:0000256" key="1">
    <source>
        <dbReference type="ARBA" id="ARBA00006620"/>
    </source>
</evidence>
<keyword evidence="2" id="KW-1277">Toxin-antitoxin system</keyword>
<evidence type="ECO:0000256" key="6">
    <source>
        <dbReference type="ARBA" id="ARBA00022884"/>
    </source>
</evidence>
<dbReference type="InterPro" id="IPR038570">
    <property type="entry name" value="HicA_sf"/>
</dbReference>
<evidence type="ECO:0000256" key="4">
    <source>
        <dbReference type="ARBA" id="ARBA00022759"/>
    </source>
</evidence>
<dbReference type="SUPFAM" id="SSF54786">
    <property type="entry name" value="YcfA/nrd intein domain"/>
    <property type="match status" value="1"/>
</dbReference>
<evidence type="ECO:0000256" key="7">
    <source>
        <dbReference type="ARBA" id="ARBA00023016"/>
    </source>
</evidence>
<dbReference type="Pfam" id="PF07927">
    <property type="entry name" value="HicA_toxin"/>
    <property type="match status" value="1"/>
</dbReference>
<evidence type="ECO:0000256" key="2">
    <source>
        <dbReference type="ARBA" id="ARBA00022649"/>
    </source>
</evidence>
<dbReference type="EMBL" id="CP051775">
    <property type="protein sequence ID" value="QJE73888.1"/>
    <property type="molecule type" value="Genomic_DNA"/>
</dbReference>
<keyword evidence="3" id="KW-0540">Nuclease</keyword>
<sequence>MRSSEFKRWLERQGATFKPGKGGHLIVFLGGRRSVLPMHGSSHDLPKGTVESIKKQLGLK</sequence>
<name>A0A858R919_9PROT</name>
<dbReference type="KEGG" id="acru:HHL28_12995"/>
<dbReference type="Gene3D" id="3.30.920.30">
    <property type="entry name" value="Hypothetical protein"/>
    <property type="match status" value="1"/>
</dbReference>
<evidence type="ECO:0000256" key="3">
    <source>
        <dbReference type="ARBA" id="ARBA00022722"/>
    </source>
</evidence>
<keyword evidence="7" id="KW-0346">Stress response</keyword>
<organism evidence="9 10">
    <name type="scientific">Aerophototrophica crusticola</name>
    <dbReference type="NCBI Taxonomy" id="1709002"/>
    <lineage>
        <taxon>Bacteria</taxon>
        <taxon>Pseudomonadati</taxon>
        <taxon>Pseudomonadota</taxon>
        <taxon>Alphaproteobacteria</taxon>
        <taxon>Rhodospirillales</taxon>
        <taxon>Rhodospirillaceae</taxon>
        <taxon>Aerophototrophica</taxon>
    </lineage>
</organism>
<comment type="similarity">
    <text evidence="1">Belongs to the HicA mRNA interferase family.</text>
</comment>
<dbReference type="GO" id="GO:0004519">
    <property type="term" value="F:endonuclease activity"/>
    <property type="evidence" value="ECO:0007669"/>
    <property type="project" value="UniProtKB-KW"/>
</dbReference>
<feature type="region of interest" description="Disordered" evidence="8">
    <location>
        <begin position="39"/>
        <end position="60"/>
    </location>
</feature>
<dbReference type="Proteomes" id="UP000501891">
    <property type="component" value="Chromosome"/>
</dbReference>
<keyword evidence="10" id="KW-1185">Reference proteome</keyword>
<accession>A0A858R919</accession>
<evidence type="ECO:0000313" key="10">
    <source>
        <dbReference type="Proteomes" id="UP000501891"/>
    </source>
</evidence>
<dbReference type="GO" id="GO:0003729">
    <property type="term" value="F:mRNA binding"/>
    <property type="evidence" value="ECO:0007669"/>
    <property type="project" value="InterPro"/>
</dbReference>
<evidence type="ECO:0000313" key="9">
    <source>
        <dbReference type="EMBL" id="QJE73888.1"/>
    </source>
</evidence>
<dbReference type="InterPro" id="IPR012933">
    <property type="entry name" value="HicA_mRNA_interferase"/>
</dbReference>
<dbReference type="GO" id="GO:0016787">
    <property type="term" value="F:hydrolase activity"/>
    <property type="evidence" value="ECO:0007669"/>
    <property type="project" value="UniProtKB-KW"/>
</dbReference>
<keyword evidence="5" id="KW-0378">Hydrolase</keyword>
<protein>
    <submittedName>
        <fullName evidence="9">Type II toxin-antitoxin system HicA family toxin</fullName>
    </submittedName>
</protein>
<dbReference type="AlphaFoldDB" id="A0A858R919"/>
<gene>
    <name evidence="9" type="ORF">HHL28_12995</name>
</gene>
<keyword evidence="4" id="KW-0255">Endonuclease</keyword>
<proteinExistence type="inferred from homology"/>